<dbReference type="InterPro" id="IPR043519">
    <property type="entry name" value="NT_sf"/>
</dbReference>
<gene>
    <name evidence="1" type="ORF">ERX55_06800</name>
</gene>
<dbReference type="Proteomes" id="UP000294843">
    <property type="component" value="Unassembled WGS sequence"/>
</dbReference>
<dbReference type="PANTHER" id="PTHR34822:SF1">
    <property type="entry name" value="GRPB FAMILY PROTEIN"/>
    <property type="match status" value="1"/>
</dbReference>
<organism evidence="1 2">
    <name type="scientific">Macrococcus bovicus</name>
    <dbReference type="NCBI Taxonomy" id="69968"/>
    <lineage>
        <taxon>Bacteria</taxon>
        <taxon>Bacillati</taxon>
        <taxon>Bacillota</taxon>
        <taxon>Bacilli</taxon>
        <taxon>Bacillales</taxon>
        <taxon>Staphylococcaceae</taxon>
        <taxon>Macrococcus</taxon>
    </lineage>
</organism>
<name>A0A4R6BZC8_9STAP</name>
<dbReference type="PANTHER" id="PTHR34822">
    <property type="entry name" value="GRPB DOMAIN PROTEIN (AFU_ORTHOLOGUE AFUA_1G01530)"/>
    <property type="match status" value="1"/>
</dbReference>
<dbReference type="InterPro" id="IPR007344">
    <property type="entry name" value="GrpB/CoaE"/>
</dbReference>
<dbReference type="EMBL" id="SCWF01000006">
    <property type="protein sequence ID" value="TDM13957.1"/>
    <property type="molecule type" value="Genomic_DNA"/>
</dbReference>
<dbReference type="RefSeq" id="WP_133451818.1">
    <property type="nucleotide sequence ID" value="NZ_SCWF01000006.1"/>
</dbReference>
<evidence type="ECO:0008006" key="3">
    <source>
        <dbReference type="Google" id="ProtNLM"/>
    </source>
</evidence>
<reference evidence="1 2" key="1">
    <citation type="submission" date="2019-01" db="EMBL/GenBank/DDBJ databases">
        <title>Draft genome sequences of the type strains of six Macrococcus species.</title>
        <authorList>
            <person name="Mazhar S."/>
            <person name="Altermann E."/>
            <person name="Hill C."/>
            <person name="Mcauliffe O."/>
        </authorList>
    </citation>
    <scope>NUCLEOTIDE SEQUENCE [LARGE SCALE GENOMIC DNA]</scope>
    <source>
        <strain evidence="1 2">ATCC 51825</strain>
    </source>
</reference>
<keyword evidence="2" id="KW-1185">Reference proteome</keyword>
<proteinExistence type="predicted"/>
<comment type="caution">
    <text evidence="1">The sequence shown here is derived from an EMBL/GenBank/DDBJ whole genome shotgun (WGS) entry which is preliminary data.</text>
</comment>
<accession>A0A4R6BZC8</accession>
<dbReference type="Pfam" id="PF04229">
    <property type="entry name" value="GrpB"/>
    <property type="match status" value="1"/>
</dbReference>
<dbReference type="SUPFAM" id="SSF81301">
    <property type="entry name" value="Nucleotidyltransferase"/>
    <property type="match status" value="1"/>
</dbReference>
<sequence>MIKNTPRSFLEYRLLFIEESKQLIEILGNAITEIHQYGSSAVDGLPFIEEINIMPVVKHYQHVEKQMAAIEALGFKCIEWAPDCIMHEKKTEGPSIQIRWVEQHDSKQVESLLLFRDYLRQNESAKAQYIHFLVKNKQQAEDEIESQVNGIEYMLQLKKEAEAWRKRF</sequence>
<dbReference type="AlphaFoldDB" id="A0A4R6BZC8"/>
<dbReference type="Gene3D" id="3.30.460.10">
    <property type="entry name" value="Beta Polymerase, domain 2"/>
    <property type="match status" value="1"/>
</dbReference>
<evidence type="ECO:0000313" key="1">
    <source>
        <dbReference type="EMBL" id="TDM13957.1"/>
    </source>
</evidence>
<evidence type="ECO:0000313" key="2">
    <source>
        <dbReference type="Proteomes" id="UP000294843"/>
    </source>
</evidence>
<dbReference type="OrthoDB" id="2417791at2"/>
<protein>
    <recommendedName>
        <fullName evidence="3">GrpB family protein</fullName>
    </recommendedName>
</protein>